<keyword evidence="1" id="KW-0812">Transmembrane</keyword>
<organism evidence="2 3">
    <name type="scientific">Aureobasidium namibiae CBS 147.97</name>
    <dbReference type="NCBI Taxonomy" id="1043004"/>
    <lineage>
        <taxon>Eukaryota</taxon>
        <taxon>Fungi</taxon>
        <taxon>Dikarya</taxon>
        <taxon>Ascomycota</taxon>
        <taxon>Pezizomycotina</taxon>
        <taxon>Dothideomycetes</taxon>
        <taxon>Dothideomycetidae</taxon>
        <taxon>Dothideales</taxon>
        <taxon>Saccotheciaceae</taxon>
        <taxon>Aureobasidium</taxon>
    </lineage>
</organism>
<dbReference type="STRING" id="1043004.A0A074X1K8"/>
<dbReference type="EMBL" id="KL584728">
    <property type="protein sequence ID" value="KEQ68521.1"/>
    <property type="molecule type" value="Genomic_DNA"/>
</dbReference>
<dbReference type="HOGENOM" id="CLU_597141_0_0_1"/>
<reference evidence="2 3" key="1">
    <citation type="journal article" date="2014" name="BMC Genomics">
        <title>Genome sequencing of four Aureobasidium pullulans varieties: biotechnological potential, stress tolerance, and description of new species.</title>
        <authorList>
            <person name="Gostin Ar C."/>
            <person name="Ohm R.A."/>
            <person name="Kogej T."/>
            <person name="Sonjak S."/>
            <person name="Turk M."/>
            <person name="Zajc J."/>
            <person name="Zalar P."/>
            <person name="Grube M."/>
            <person name="Sun H."/>
            <person name="Han J."/>
            <person name="Sharma A."/>
            <person name="Chiniquy J."/>
            <person name="Ngan C.Y."/>
            <person name="Lipzen A."/>
            <person name="Barry K."/>
            <person name="Grigoriev I.V."/>
            <person name="Gunde-Cimerman N."/>
        </authorList>
    </citation>
    <scope>NUCLEOTIDE SEQUENCE [LARGE SCALE GENOMIC DNA]</scope>
    <source>
        <strain evidence="2 3">CBS 147.97</strain>
    </source>
</reference>
<proteinExistence type="predicted"/>
<keyword evidence="3" id="KW-1185">Reference proteome</keyword>
<evidence type="ECO:0000313" key="3">
    <source>
        <dbReference type="Proteomes" id="UP000027730"/>
    </source>
</evidence>
<keyword evidence="1" id="KW-0472">Membrane</keyword>
<dbReference type="GeneID" id="25417687"/>
<feature type="transmembrane region" description="Helical" evidence="1">
    <location>
        <begin position="202"/>
        <end position="233"/>
    </location>
</feature>
<accession>A0A074X1K8</accession>
<keyword evidence="1" id="KW-1133">Transmembrane helix</keyword>
<feature type="transmembrane region" description="Helical" evidence="1">
    <location>
        <begin position="353"/>
        <end position="373"/>
    </location>
</feature>
<feature type="transmembrane region" description="Helical" evidence="1">
    <location>
        <begin position="272"/>
        <end position="293"/>
    </location>
</feature>
<evidence type="ECO:0000256" key="1">
    <source>
        <dbReference type="SAM" id="Phobius"/>
    </source>
</evidence>
<protein>
    <submittedName>
        <fullName evidence="2">Uncharacterized protein</fullName>
    </submittedName>
</protein>
<name>A0A074X1K8_9PEZI</name>
<dbReference type="AlphaFoldDB" id="A0A074X1K8"/>
<evidence type="ECO:0000313" key="2">
    <source>
        <dbReference type="EMBL" id="KEQ68521.1"/>
    </source>
</evidence>
<gene>
    <name evidence="2" type="ORF">M436DRAFT_86261</name>
</gene>
<feature type="transmembrane region" description="Helical" evidence="1">
    <location>
        <begin position="329"/>
        <end position="347"/>
    </location>
</feature>
<dbReference type="OrthoDB" id="3908005at2759"/>
<sequence>MPSYKELRAQGFLDYPAAYPTPAISNRSESVYIHKRVKWTGNFLEAELEHIEVPANNFASLLPARTTTQDCTLKDVTMFSHQYSFGKQALAATYPAAPERDENGLFPARPDDLPTEPLRPTEDTTRERVFGKLITNERPLTVNESIVRDSQYLVDLHRWRSWASRMPEEWNLLNAESYKVLNSMVPTAAESQADNVDKNSQIVLLFLCVGLLLFFCGTSVVQLLPLAALVVGVIQINNQDSLDPIGFLSFLILNPTSALHLVGYWAVGMLGVVMVVISSLVSSLFWLLNQLVASSAGANSSSRLVLFDMIAFVHNTKHDFMRSVSVNRLGLWLGIGLLAYSNIKLMQEPSSTWILLCMVLCIFLVVCVMSSFVERPYSAANDSNPVIPPPTAIPATPAAQIVPNPRVATTLFGRSGVAFADPLLTLQSDSIKLLPDGLRPKPLVHDFGTPTRGPLSKDFGARRTPQGLYQVQPTFFTCPPRQIFT</sequence>
<dbReference type="Proteomes" id="UP000027730">
    <property type="component" value="Unassembled WGS sequence"/>
</dbReference>
<dbReference type="RefSeq" id="XP_013422766.1">
    <property type="nucleotide sequence ID" value="XM_013567312.1"/>
</dbReference>